<comment type="similarity">
    <text evidence="9">Belongs to the GSP H family.</text>
</comment>
<evidence type="ECO:0000256" key="2">
    <source>
        <dbReference type="ARBA" id="ARBA00021549"/>
    </source>
</evidence>
<keyword evidence="3" id="KW-1003">Cell membrane</keyword>
<evidence type="ECO:0000256" key="7">
    <source>
        <dbReference type="ARBA" id="ARBA00022989"/>
    </source>
</evidence>
<evidence type="ECO:0000256" key="3">
    <source>
        <dbReference type="ARBA" id="ARBA00022475"/>
    </source>
</evidence>
<evidence type="ECO:0000259" key="11">
    <source>
        <dbReference type="Pfam" id="PF12019"/>
    </source>
</evidence>
<keyword evidence="8" id="KW-0472">Membrane</keyword>
<evidence type="ECO:0000256" key="6">
    <source>
        <dbReference type="ARBA" id="ARBA00022692"/>
    </source>
</evidence>
<dbReference type="GO" id="GO:0005886">
    <property type="term" value="C:plasma membrane"/>
    <property type="evidence" value="ECO:0007669"/>
    <property type="project" value="UniProtKB-SubCell"/>
</dbReference>
<accession>A0A139SXR9</accession>
<name>A0A139SXR9_9GAMM</name>
<evidence type="ECO:0000256" key="1">
    <source>
        <dbReference type="ARBA" id="ARBA00004377"/>
    </source>
</evidence>
<dbReference type="InterPro" id="IPR022346">
    <property type="entry name" value="T2SS_GspH"/>
</dbReference>
<reference evidence="12 13" key="1">
    <citation type="submission" date="2016-02" db="EMBL/GenBank/DDBJ databases">
        <authorList>
            <person name="Wen L."/>
            <person name="He K."/>
            <person name="Yang H."/>
        </authorList>
    </citation>
    <scope>NUCLEOTIDE SEQUENCE [LARGE SCALE GENOMIC DNA]</scope>
    <source>
        <strain evidence="12 13">CV58</strain>
    </source>
</reference>
<dbReference type="Pfam" id="PF12019">
    <property type="entry name" value="GspH"/>
    <property type="match status" value="1"/>
</dbReference>
<evidence type="ECO:0000256" key="8">
    <source>
        <dbReference type="ARBA" id="ARBA00023136"/>
    </source>
</evidence>
<evidence type="ECO:0000313" key="12">
    <source>
        <dbReference type="EMBL" id="KXU39408.1"/>
    </source>
</evidence>
<keyword evidence="7" id="KW-1133">Transmembrane helix</keyword>
<keyword evidence="4" id="KW-0488">Methylation</keyword>
<dbReference type="OrthoDB" id="6198194at2"/>
<organism evidence="12 13">
    <name type="scientific">Ventosimonas gracilis</name>
    <dbReference type="NCBI Taxonomy" id="1680762"/>
    <lineage>
        <taxon>Bacteria</taxon>
        <taxon>Pseudomonadati</taxon>
        <taxon>Pseudomonadota</taxon>
        <taxon>Gammaproteobacteria</taxon>
        <taxon>Pseudomonadales</taxon>
        <taxon>Ventosimonadaceae</taxon>
        <taxon>Ventosimonas</taxon>
    </lineage>
</organism>
<comment type="caution">
    <text evidence="12">The sequence shown here is derived from an EMBL/GenBank/DDBJ whole genome shotgun (WGS) entry which is preliminary data.</text>
</comment>
<evidence type="ECO:0000256" key="10">
    <source>
        <dbReference type="ARBA" id="ARBA00030775"/>
    </source>
</evidence>
<comment type="subcellular location">
    <subcellularLocation>
        <location evidence="1">Cell inner membrane</location>
        <topology evidence="1">Single-pass membrane protein</topology>
    </subcellularLocation>
</comment>
<dbReference type="Proteomes" id="UP000072660">
    <property type="component" value="Unassembled WGS sequence"/>
</dbReference>
<evidence type="ECO:0000256" key="9">
    <source>
        <dbReference type="ARBA" id="ARBA00025772"/>
    </source>
</evidence>
<dbReference type="GO" id="GO:0015627">
    <property type="term" value="C:type II protein secretion system complex"/>
    <property type="evidence" value="ECO:0007669"/>
    <property type="project" value="InterPro"/>
</dbReference>
<evidence type="ECO:0000256" key="4">
    <source>
        <dbReference type="ARBA" id="ARBA00022481"/>
    </source>
</evidence>
<dbReference type="GO" id="GO:0015628">
    <property type="term" value="P:protein secretion by the type II secretion system"/>
    <property type="evidence" value="ECO:0007669"/>
    <property type="project" value="InterPro"/>
</dbReference>
<dbReference type="InterPro" id="IPR045584">
    <property type="entry name" value="Pilin-like"/>
</dbReference>
<evidence type="ECO:0000313" key="13">
    <source>
        <dbReference type="Proteomes" id="UP000072660"/>
    </source>
</evidence>
<proteinExistence type="inferred from homology"/>
<dbReference type="SUPFAM" id="SSF54523">
    <property type="entry name" value="Pili subunits"/>
    <property type="match status" value="1"/>
</dbReference>
<sequence length="159" mass="16672">MIELLIVVAVIAIVIGFAVPNMRQMMLNNSTKAAINSLLGGLQMARNEAVARGKAITFCPSNQQGSNCGTSSGEKDYQYGALVMMVGNSEVIHRTEPTPKNVQVNNEGDSKINFQSSGTVKNTGTIRVAGQGSIKKTICIGAFGQTHTKEGIGAGVTCP</sequence>
<feature type="domain" description="General secretion pathway GspH" evidence="11">
    <location>
        <begin position="34"/>
        <end position="141"/>
    </location>
</feature>
<dbReference type="Gene3D" id="3.55.40.10">
    <property type="entry name" value="minor pseudopilin epsh domain"/>
    <property type="match status" value="1"/>
</dbReference>
<dbReference type="EMBL" id="LSZO01000006">
    <property type="protein sequence ID" value="KXU39408.1"/>
    <property type="molecule type" value="Genomic_DNA"/>
</dbReference>
<dbReference type="AlphaFoldDB" id="A0A139SXR9"/>
<protein>
    <recommendedName>
        <fullName evidence="2">Type II secretion system protein H</fullName>
    </recommendedName>
    <alternativeName>
        <fullName evidence="10">General secretion pathway protein H</fullName>
    </alternativeName>
</protein>
<keyword evidence="6" id="KW-0812">Transmembrane</keyword>
<gene>
    <name evidence="12" type="ORF">AXE65_08565</name>
</gene>
<keyword evidence="5" id="KW-0997">Cell inner membrane</keyword>
<keyword evidence="13" id="KW-1185">Reference proteome</keyword>
<evidence type="ECO:0000256" key="5">
    <source>
        <dbReference type="ARBA" id="ARBA00022519"/>
    </source>
</evidence>